<evidence type="ECO:0000256" key="7">
    <source>
        <dbReference type="PROSITE-ProRule" id="PRU10141"/>
    </source>
</evidence>
<sequence length="529" mass="59032">MNNERLAGLELRAGELYGDRYRIVMPIGKGGMGRVYLAEDTRLGGKTRALKLMCPLPDEARSFLLEAQLLSELDHPHLPDIVDYFPPNETGVAGIVMDYIAGDTLTERFDRYGRNLPFNLVLKILIQLCEVLIYLHAQSPAIVFRDLKPSNVLLDRHNNAILVDFGIARRYREESQKDTLQLGTPGFAAPEQLRGEQSDTRTDIYGLGALAYHLLSGGQFAIRHRGVYRKALQDDVPTEFALLLERILAIDPQNRPQSANELYSELKIMQHGNERSNDSNHVHQIANREGVIVIAIASAYPGAGATFASLALSSSLSRSGISHALVECPGGEPELYALLHGDRKMPRGAVYAESDGLQASVPAWRDGKAAYYPLNPKAYARNGPDAAFAQWLRRLGVPVVLLDVSSGWEKSELTDWIIRSVDRIGIVADCYPVKWSSRRQVACEELLQSARQRNIRSGWIANRDQSFPERKQWLSLFPTNPDAYLPDFSGKLMLNSLWRGEGLPSDPCTLRALDEAFHSLIRKIISSFD</sequence>
<comment type="similarity">
    <text evidence="1">Belongs to the protein kinase superfamily. NEK Ser/Thr protein kinase family. NIMA subfamily.</text>
</comment>
<dbReference type="EMBL" id="JASKHM010000002">
    <property type="protein sequence ID" value="MEQ4481711.1"/>
    <property type="molecule type" value="Genomic_DNA"/>
</dbReference>
<proteinExistence type="inferred from homology"/>
<name>A0ABV1KNV9_9BACL</name>
<keyword evidence="3 9" id="KW-0808">Transferase</keyword>
<evidence type="ECO:0000259" key="8">
    <source>
        <dbReference type="PROSITE" id="PS50011"/>
    </source>
</evidence>
<evidence type="ECO:0000256" key="6">
    <source>
        <dbReference type="ARBA" id="ARBA00022840"/>
    </source>
</evidence>
<evidence type="ECO:0000256" key="3">
    <source>
        <dbReference type="ARBA" id="ARBA00022679"/>
    </source>
</evidence>
<dbReference type="GO" id="GO:0004674">
    <property type="term" value="F:protein serine/threonine kinase activity"/>
    <property type="evidence" value="ECO:0007669"/>
    <property type="project" value="UniProtKB-EC"/>
</dbReference>
<evidence type="ECO:0000313" key="9">
    <source>
        <dbReference type="EMBL" id="MEQ4481711.1"/>
    </source>
</evidence>
<keyword evidence="5 9" id="KW-0418">Kinase</keyword>
<dbReference type="InterPro" id="IPR027417">
    <property type="entry name" value="P-loop_NTPase"/>
</dbReference>
<evidence type="ECO:0000256" key="1">
    <source>
        <dbReference type="ARBA" id="ARBA00010886"/>
    </source>
</evidence>
<feature type="binding site" evidence="7">
    <location>
        <position position="51"/>
    </location>
    <ligand>
        <name>ATP</name>
        <dbReference type="ChEBI" id="CHEBI:30616"/>
    </ligand>
</feature>
<dbReference type="SUPFAM" id="SSF52540">
    <property type="entry name" value="P-loop containing nucleoside triphosphate hydrolases"/>
    <property type="match status" value="1"/>
</dbReference>
<organism evidence="9 10">
    <name type="scientific">Cohnella silvisoli</name>
    <dbReference type="NCBI Taxonomy" id="2873699"/>
    <lineage>
        <taxon>Bacteria</taxon>
        <taxon>Bacillati</taxon>
        <taxon>Bacillota</taxon>
        <taxon>Bacilli</taxon>
        <taxon>Bacillales</taxon>
        <taxon>Paenibacillaceae</taxon>
        <taxon>Cohnella</taxon>
    </lineage>
</organism>
<dbReference type="Pfam" id="PF00069">
    <property type="entry name" value="Pkinase"/>
    <property type="match status" value="1"/>
</dbReference>
<comment type="caution">
    <text evidence="9">The sequence shown here is derived from an EMBL/GenBank/DDBJ whole genome shotgun (WGS) entry which is preliminary data.</text>
</comment>
<dbReference type="SUPFAM" id="SSF56112">
    <property type="entry name" value="Protein kinase-like (PK-like)"/>
    <property type="match status" value="1"/>
</dbReference>
<dbReference type="RefSeq" id="WP_232183524.1">
    <property type="nucleotide sequence ID" value="NZ_JAIOAP010000002.1"/>
</dbReference>
<gene>
    <name evidence="9" type="ORF">QJS35_04805</name>
</gene>
<reference evidence="9 10" key="1">
    <citation type="journal article" date="2023" name="Genome Announc.">
        <title>Pan-Genome Analyses of the Genus Cohnella and Proposal of the Novel Species Cohnella silvisoli sp. nov., Isolated from Forest Soil.</title>
        <authorList>
            <person name="Wang C."/>
            <person name="Mao L."/>
            <person name="Bao G."/>
            <person name="Zhu H."/>
        </authorList>
    </citation>
    <scope>NUCLEOTIDE SEQUENCE [LARGE SCALE GENOMIC DNA]</scope>
    <source>
        <strain evidence="9 10">NL03-T5-1</strain>
    </source>
</reference>
<protein>
    <recommendedName>
        <fullName evidence="2">non-specific serine/threonine protein kinase</fullName>
        <ecNumber evidence="2">2.7.11.1</ecNumber>
    </recommendedName>
</protein>
<dbReference type="PROSITE" id="PS00107">
    <property type="entry name" value="PROTEIN_KINASE_ATP"/>
    <property type="match status" value="1"/>
</dbReference>
<accession>A0ABV1KNV9</accession>
<dbReference type="PANTHER" id="PTHR43671">
    <property type="entry name" value="SERINE/THREONINE-PROTEIN KINASE NEK"/>
    <property type="match status" value="1"/>
</dbReference>
<dbReference type="InterPro" id="IPR050660">
    <property type="entry name" value="NEK_Ser/Thr_kinase"/>
</dbReference>
<dbReference type="InterPro" id="IPR000719">
    <property type="entry name" value="Prot_kinase_dom"/>
</dbReference>
<evidence type="ECO:0000313" key="10">
    <source>
        <dbReference type="Proteomes" id="UP001493487"/>
    </source>
</evidence>
<dbReference type="Proteomes" id="UP001493487">
    <property type="component" value="Unassembled WGS sequence"/>
</dbReference>
<dbReference type="PROSITE" id="PS50011">
    <property type="entry name" value="PROTEIN_KINASE_DOM"/>
    <property type="match status" value="1"/>
</dbReference>
<dbReference type="SMART" id="SM00220">
    <property type="entry name" value="S_TKc"/>
    <property type="match status" value="1"/>
</dbReference>
<evidence type="ECO:0000256" key="2">
    <source>
        <dbReference type="ARBA" id="ARBA00012513"/>
    </source>
</evidence>
<dbReference type="InterPro" id="IPR017441">
    <property type="entry name" value="Protein_kinase_ATP_BS"/>
</dbReference>
<evidence type="ECO:0000256" key="5">
    <source>
        <dbReference type="ARBA" id="ARBA00022777"/>
    </source>
</evidence>
<dbReference type="PANTHER" id="PTHR43671:SF13">
    <property type="entry name" value="SERINE_THREONINE-PROTEIN KINASE NEK2"/>
    <property type="match status" value="1"/>
</dbReference>
<dbReference type="Gene3D" id="3.30.200.20">
    <property type="entry name" value="Phosphorylase Kinase, domain 1"/>
    <property type="match status" value="1"/>
</dbReference>
<feature type="domain" description="Protein kinase" evidence="8">
    <location>
        <begin position="21"/>
        <end position="268"/>
    </location>
</feature>
<dbReference type="Gene3D" id="1.10.510.10">
    <property type="entry name" value="Transferase(Phosphotransferase) domain 1"/>
    <property type="match status" value="1"/>
</dbReference>
<keyword evidence="10" id="KW-1185">Reference proteome</keyword>
<dbReference type="EC" id="2.7.11.1" evidence="2"/>
<dbReference type="CDD" id="cd14014">
    <property type="entry name" value="STKc_PknB_like"/>
    <property type="match status" value="1"/>
</dbReference>
<keyword evidence="6 7" id="KW-0067">ATP-binding</keyword>
<evidence type="ECO:0000256" key="4">
    <source>
        <dbReference type="ARBA" id="ARBA00022741"/>
    </source>
</evidence>
<keyword evidence="4 7" id="KW-0547">Nucleotide-binding</keyword>
<dbReference type="InterPro" id="IPR011009">
    <property type="entry name" value="Kinase-like_dom_sf"/>
</dbReference>